<organism evidence="2 3">
    <name type="scientific">Papaver atlanticum</name>
    <dbReference type="NCBI Taxonomy" id="357466"/>
    <lineage>
        <taxon>Eukaryota</taxon>
        <taxon>Viridiplantae</taxon>
        <taxon>Streptophyta</taxon>
        <taxon>Embryophyta</taxon>
        <taxon>Tracheophyta</taxon>
        <taxon>Spermatophyta</taxon>
        <taxon>Magnoliopsida</taxon>
        <taxon>Ranunculales</taxon>
        <taxon>Papaveraceae</taxon>
        <taxon>Papaveroideae</taxon>
        <taxon>Papaver</taxon>
    </lineage>
</organism>
<comment type="caution">
    <text evidence="2">The sequence shown here is derived from an EMBL/GenBank/DDBJ whole genome shotgun (WGS) entry which is preliminary data.</text>
</comment>
<reference evidence="2" key="1">
    <citation type="submission" date="2022-04" db="EMBL/GenBank/DDBJ databases">
        <title>A functionally conserved STORR gene fusion in Papaver species that diverged 16.8 million years ago.</title>
        <authorList>
            <person name="Catania T."/>
        </authorList>
    </citation>
    <scope>NUCLEOTIDE SEQUENCE</scope>
    <source>
        <strain evidence="2">S-188037</strain>
    </source>
</reference>
<dbReference type="AlphaFoldDB" id="A0AAD4SSB9"/>
<dbReference type="Proteomes" id="UP001202328">
    <property type="component" value="Unassembled WGS sequence"/>
</dbReference>
<keyword evidence="3" id="KW-1185">Reference proteome</keyword>
<evidence type="ECO:0000313" key="2">
    <source>
        <dbReference type="EMBL" id="KAI3917612.1"/>
    </source>
</evidence>
<protein>
    <recommendedName>
        <fullName evidence="1">Transposase-associated domain-containing protein</fullName>
    </recommendedName>
</protein>
<sequence>MDKSWIHYQRSSKEFHEGLCLFLNYAFENGFVTEDNKVKCPCKECANVSYKTRDEIYDDVVSCGMLRSYTLCTNVDQDLSETDGEEVGDDITRMLRDAYGLPMCADEDMSDMLDAEMSGMPSDSSAAQFYKLLEDSKKQLYPGCDKMSMMLFLKGALCRKTSHNLLVTKMED</sequence>
<evidence type="ECO:0000313" key="3">
    <source>
        <dbReference type="Proteomes" id="UP001202328"/>
    </source>
</evidence>
<dbReference type="InterPro" id="IPR029480">
    <property type="entry name" value="Transpos_assoc"/>
</dbReference>
<gene>
    <name evidence="2" type="ORF">MKW98_021374</name>
</gene>
<proteinExistence type="predicted"/>
<evidence type="ECO:0000259" key="1">
    <source>
        <dbReference type="Pfam" id="PF13963"/>
    </source>
</evidence>
<feature type="domain" description="Transposase-associated" evidence="1">
    <location>
        <begin position="3"/>
        <end position="71"/>
    </location>
</feature>
<dbReference type="Pfam" id="PF13963">
    <property type="entry name" value="Transpos_assoc"/>
    <property type="match status" value="1"/>
</dbReference>
<dbReference type="EMBL" id="JAJJMB010008983">
    <property type="protein sequence ID" value="KAI3917612.1"/>
    <property type="molecule type" value="Genomic_DNA"/>
</dbReference>
<accession>A0AAD4SSB9</accession>
<name>A0AAD4SSB9_9MAGN</name>